<evidence type="ECO:0000313" key="3">
    <source>
        <dbReference type="Proteomes" id="UP001273589"/>
    </source>
</evidence>
<feature type="transmembrane region" description="Helical" evidence="1">
    <location>
        <begin position="7"/>
        <end position="35"/>
    </location>
</feature>
<organism evidence="2 3">
    <name type="scientific">Streptomyces europaeiscabiei</name>
    <dbReference type="NCBI Taxonomy" id="146819"/>
    <lineage>
        <taxon>Bacteria</taxon>
        <taxon>Bacillati</taxon>
        <taxon>Actinomycetota</taxon>
        <taxon>Actinomycetes</taxon>
        <taxon>Kitasatosporales</taxon>
        <taxon>Streptomycetaceae</taxon>
        <taxon>Streptomyces</taxon>
    </lineage>
</organism>
<keyword evidence="1" id="KW-0472">Membrane</keyword>
<name>A0AAJ2UK79_9ACTN</name>
<keyword evidence="1" id="KW-0812">Transmembrane</keyword>
<dbReference type="AlphaFoldDB" id="A0AAJ2UK79"/>
<reference evidence="2" key="1">
    <citation type="journal article" date="2023" name="Microb. Genom.">
        <title>Mesoterricola silvestris gen. nov., sp. nov., Mesoterricola sediminis sp. nov., Geothrix oryzae sp. nov., Geothrix edaphica sp. nov., Geothrix rubra sp. nov., and Geothrix limicola sp. nov., six novel members of Acidobacteriota isolated from soils.</title>
        <authorList>
            <person name="Weisberg A.J."/>
            <person name="Pearce E."/>
            <person name="Kramer C.G."/>
            <person name="Chang J.H."/>
            <person name="Clarke C.R."/>
        </authorList>
    </citation>
    <scope>NUCLEOTIDE SEQUENCE</scope>
    <source>
        <strain evidence="2">ND06-05F</strain>
    </source>
</reference>
<evidence type="ECO:0000256" key="1">
    <source>
        <dbReference type="SAM" id="Phobius"/>
    </source>
</evidence>
<proteinExistence type="predicted"/>
<sequence length="223" mass="24151">MANQGSIVTLAVGIFDLFTYGIPGALHLSLIIYVLARLNIIDLTSLASAPSVLQLVGVAVASYLLGHLAYPLSALLDKVAPRWNWSVEDARLEFVARVPQARDRPFVRTDASLLLAAVELHNKEAAGEITRLQGLALMLRNSALALLFALVVSVIELVVGPDRVLAGGCAALLLVSLTAAIRHGRRVRHWDRLKTLEICFWIPAIDDRFGSQPPVITGSHPRS</sequence>
<keyword evidence="1" id="KW-1133">Transmembrane helix</keyword>
<dbReference type="RefSeq" id="WP_237276804.1">
    <property type="nucleotide sequence ID" value="NZ_JARAWN010000038.1"/>
</dbReference>
<comment type="caution">
    <text evidence="2">The sequence shown here is derived from an EMBL/GenBank/DDBJ whole genome shotgun (WGS) entry which is preliminary data.</text>
</comment>
<gene>
    <name evidence="2" type="ORF">PV367_09185</name>
</gene>
<evidence type="ECO:0000313" key="2">
    <source>
        <dbReference type="EMBL" id="MDX3129958.1"/>
    </source>
</evidence>
<dbReference type="EMBL" id="JARAWN010000038">
    <property type="protein sequence ID" value="MDX3129958.1"/>
    <property type="molecule type" value="Genomic_DNA"/>
</dbReference>
<feature type="transmembrane region" description="Helical" evidence="1">
    <location>
        <begin position="165"/>
        <end position="184"/>
    </location>
</feature>
<protein>
    <submittedName>
        <fullName evidence="2">Uncharacterized protein</fullName>
    </submittedName>
</protein>
<feature type="transmembrane region" description="Helical" evidence="1">
    <location>
        <begin position="55"/>
        <end position="76"/>
    </location>
</feature>
<dbReference type="Proteomes" id="UP001273589">
    <property type="component" value="Unassembled WGS sequence"/>
</dbReference>
<feature type="transmembrane region" description="Helical" evidence="1">
    <location>
        <begin position="141"/>
        <end position="159"/>
    </location>
</feature>
<accession>A0AAJ2UK79</accession>